<name>A0A392PV90_9FABA</name>
<dbReference type="AlphaFoldDB" id="A0A392PV90"/>
<dbReference type="EMBL" id="LXQA010099019">
    <property type="protein sequence ID" value="MCI16011.1"/>
    <property type="molecule type" value="Genomic_DNA"/>
</dbReference>
<proteinExistence type="predicted"/>
<reference evidence="1 2" key="1">
    <citation type="journal article" date="2018" name="Front. Plant Sci.">
        <title>Red Clover (Trifolium pratense) and Zigzag Clover (T. medium) - A Picture of Genomic Similarities and Differences.</title>
        <authorList>
            <person name="Dluhosova J."/>
            <person name="Istvanek J."/>
            <person name="Nedelnik J."/>
            <person name="Repkova J."/>
        </authorList>
    </citation>
    <scope>NUCLEOTIDE SEQUENCE [LARGE SCALE GENOMIC DNA]</scope>
    <source>
        <strain evidence="2">cv. 10/8</strain>
        <tissue evidence="1">Leaf</tissue>
    </source>
</reference>
<evidence type="ECO:0000313" key="1">
    <source>
        <dbReference type="EMBL" id="MCI16011.1"/>
    </source>
</evidence>
<organism evidence="1 2">
    <name type="scientific">Trifolium medium</name>
    <dbReference type="NCBI Taxonomy" id="97028"/>
    <lineage>
        <taxon>Eukaryota</taxon>
        <taxon>Viridiplantae</taxon>
        <taxon>Streptophyta</taxon>
        <taxon>Embryophyta</taxon>
        <taxon>Tracheophyta</taxon>
        <taxon>Spermatophyta</taxon>
        <taxon>Magnoliopsida</taxon>
        <taxon>eudicotyledons</taxon>
        <taxon>Gunneridae</taxon>
        <taxon>Pentapetalae</taxon>
        <taxon>rosids</taxon>
        <taxon>fabids</taxon>
        <taxon>Fabales</taxon>
        <taxon>Fabaceae</taxon>
        <taxon>Papilionoideae</taxon>
        <taxon>50 kb inversion clade</taxon>
        <taxon>NPAAA clade</taxon>
        <taxon>Hologalegina</taxon>
        <taxon>IRL clade</taxon>
        <taxon>Trifolieae</taxon>
        <taxon>Trifolium</taxon>
    </lineage>
</organism>
<dbReference type="Proteomes" id="UP000265520">
    <property type="component" value="Unassembled WGS sequence"/>
</dbReference>
<evidence type="ECO:0000313" key="2">
    <source>
        <dbReference type="Proteomes" id="UP000265520"/>
    </source>
</evidence>
<protein>
    <submittedName>
        <fullName evidence="1">Uncharacterized protein</fullName>
    </submittedName>
</protein>
<keyword evidence="2" id="KW-1185">Reference proteome</keyword>
<accession>A0A392PV90</accession>
<comment type="caution">
    <text evidence="1">The sequence shown here is derived from an EMBL/GenBank/DDBJ whole genome shotgun (WGS) entry which is preliminary data.</text>
</comment>
<sequence length="88" mass="9624">MNASLPNLNPRMLSLEPLHNSLHCCCISLHFCTLSCLDITPNTMSDIATPVFYQCWLLSNRLDAIWPGLHSIHNSSLPAVCGSASDQA</sequence>